<reference evidence="2 3" key="1">
    <citation type="submission" date="2019-03" db="EMBL/GenBank/DDBJ databases">
        <title>Genomic Encyclopedia of Type Strains, Phase IV (KMG-IV): sequencing the most valuable type-strain genomes for metagenomic binning, comparative biology and taxonomic classification.</title>
        <authorList>
            <person name="Goeker M."/>
        </authorList>
    </citation>
    <scope>NUCLEOTIDE SEQUENCE [LARGE SCALE GENOMIC DNA]</scope>
    <source>
        <strain evidence="2 3">DSM 23344</strain>
    </source>
</reference>
<dbReference type="PANTHER" id="PTHR48079">
    <property type="entry name" value="PROTEIN YEEZ"/>
    <property type="match status" value="1"/>
</dbReference>
<evidence type="ECO:0000313" key="3">
    <source>
        <dbReference type="Proteomes" id="UP000294980"/>
    </source>
</evidence>
<dbReference type="InterPro" id="IPR051783">
    <property type="entry name" value="NAD(P)-dependent_oxidoreduct"/>
</dbReference>
<name>A0A4R2KY90_9GAMM</name>
<sequence length="286" mass="30615">MRALVRQPAAAGALDALGCERVPGSLEDRDALAQLTDGADSVIHCAGVVRGGRYAHFHQGNVNGSVNLFERLAAASHPPRVIFFSSLAAREPQLSWYARSKFAAEQALLNTAPAQVPFDWTVLRPPAVYGPGDREMLPLFRLMAQRGIAPLPGSAQARVSLLHIDDLVAATLAILDSPHGSGRTLTLHDGKADGYSWQEIADTASQAWGRPVTLRPVPPLLLNLVASNNLRLARLTGRAPMLTPSKLRELRHDNWVCDNAAIQSVCDWQPRIGLAAGLASLTGAVA</sequence>
<dbReference type="InterPro" id="IPR001509">
    <property type="entry name" value="Epimerase_deHydtase"/>
</dbReference>
<dbReference type="SUPFAM" id="SSF51735">
    <property type="entry name" value="NAD(P)-binding Rossmann-fold domains"/>
    <property type="match status" value="1"/>
</dbReference>
<dbReference type="Gene3D" id="3.40.50.720">
    <property type="entry name" value="NAD(P)-binding Rossmann-like Domain"/>
    <property type="match status" value="1"/>
</dbReference>
<accession>A0A4R2KY90</accession>
<organism evidence="2 3">
    <name type="scientific">Chromatocurvus halotolerans</name>
    <dbReference type="NCBI Taxonomy" id="1132028"/>
    <lineage>
        <taxon>Bacteria</taxon>
        <taxon>Pseudomonadati</taxon>
        <taxon>Pseudomonadota</taxon>
        <taxon>Gammaproteobacteria</taxon>
        <taxon>Cellvibrionales</taxon>
        <taxon>Halieaceae</taxon>
        <taxon>Chromatocurvus</taxon>
    </lineage>
</organism>
<feature type="domain" description="NAD-dependent epimerase/dehydratase" evidence="1">
    <location>
        <begin position="17"/>
        <end position="179"/>
    </location>
</feature>
<gene>
    <name evidence="2" type="ORF">EV688_105249</name>
</gene>
<proteinExistence type="predicted"/>
<dbReference type="GO" id="GO:0004029">
    <property type="term" value="F:aldehyde dehydrogenase (NAD+) activity"/>
    <property type="evidence" value="ECO:0007669"/>
    <property type="project" value="TreeGrafter"/>
</dbReference>
<evidence type="ECO:0000313" key="2">
    <source>
        <dbReference type="EMBL" id="TCO76286.1"/>
    </source>
</evidence>
<protein>
    <submittedName>
        <fullName evidence="2">Nucleoside-diphosphate-sugar epimerase</fullName>
    </submittedName>
</protein>
<dbReference type="InterPro" id="IPR036291">
    <property type="entry name" value="NAD(P)-bd_dom_sf"/>
</dbReference>
<dbReference type="PANTHER" id="PTHR48079:SF6">
    <property type="entry name" value="NAD(P)-BINDING DOMAIN-CONTAINING PROTEIN-RELATED"/>
    <property type="match status" value="1"/>
</dbReference>
<keyword evidence="3" id="KW-1185">Reference proteome</keyword>
<dbReference type="GO" id="GO:0005737">
    <property type="term" value="C:cytoplasm"/>
    <property type="evidence" value="ECO:0007669"/>
    <property type="project" value="TreeGrafter"/>
</dbReference>
<comment type="caution">
    <text evidence="2">The sequence shown here is derived from an EMBL/GenBank/DDBJ whole genome shotgun (WGS) entry which is preliminary data.</text>
</comment>
<dbReference type="Pfam" id="PF01370">
    <property type="entry name" value="Epimerase"/>
    <property type="match status" value="1"/>
</dbReference>
<dbReference type="AlphaFoldDB" id="A0A4R2KY90"/>
<dbReference type="EMBL" id="SLWX01000005">
    <property type="protein sequence ID" value="TCO76286.1"/>
    <property type="molecule type" value="Genomic_DNA"/>
</dbReference>
<evidence type="ECO:0000259" key="1">
    <source>
        <dbReference type="Pfam" id="PF01370"/>
    </source>
</evidence>
<dbReference type="Proteomes" id="UP000294980">
    <property type="component" value="Unassembled WGS sequence"/>
</dbReference>